<feature type="non-terminal residue" evidence="2">
    <location>
        <position position="1"/>
    </location>
</feature>
<evidence type="ECO:0000313" key="3">
    <source>
        <dbReference type="Proteomes" id="UP000789759"/>
    </source>
</evidence>
<protein>
    <submittedName>
        <fullName evidence="2">14384_t:CDS:1</fullName>
    </submittedName>
</protein>
<dbReference type="EMBL" id="CAJVQA010000482">
    <property type="protein sequence ID" value="CAG8477032.1"/>
    <property type="molecule type" value="Genomic_DNA"/>
</dbReference>
<organism evidence="2 3">
    <name type="scientific">Cetraspora pellucida</name>
    <dbReference type="NCBI Taxonomy" id="1433469"/>
    <lineage>
        <taxon>Eukaryota</taxon>
        <taxon>Fungi</taxon>
        <taxon>Fungi incertae sedis</taxon>
        <taxon>Mucoromycota</taxon>
        <taxon>Glomeromycotina</taxon>
        <taxon>Glomeromycetes</taxon>
        <taxon>Diversisporales</taxon>
        <taxon>Gigasporaceae</taxon>
        <taxon>Cetraspora</taxon>
    </lineage>
</organism>
<dbReference type="Proteomes" id="UP000789759">
    <property type="component" value="Unassembled WGS sequence"/>
</dbReference>
<feature type="compositionally biased region" description="Acidic residues" evidence="1">
    <location>
        <begin position="21"/>
        <end position="37"/>
    </location>
</feature>
<evidence type="ECO:0000256" key="1">
    <source>
        <dbReference type="SAM" id="MobiDB-lite"/>
    </source>
</evidence>
<feature type="region of interest" description="Disordered" evidence="1">
    <location>
        <begin position="1"/>
        <end position="37"/>
    </location>
</feature>
<comment type="caution">
    <text evidence="2">The sequence shown here is derived from an EMBL/GenBank/DDBJ whole genome shotgun (WGS) entry which is preliminary data.</text>
</comment>
<gene>
    <name evidence="2" type="ORF">CPELLU_LOCUS1347</name>
</gene>
<name>A0A9N8W7K3_9GLOM</name>
<dbReference type="OrthoDB" id="2476327at2759"/>
<proteinExistence type="predicted"/>
<reference evidence="2" key="1">
    <citation type="submission" date="2021-06" db="EMBL/GenBank/DDBJ databases">
        <authorList>
            <person name="Kallberg Y."/>
            <person name="Tangrot J."/>
            <person name="Rosling A."/>
        </authorList>
    </citation>
    <scope>NUCLEOTIDE SEQUENCE</scope>
    <source>
        <strain evidence="2">FL966</strain>
    </source>
</reference>
<sequence>HKGRTVEIPILNDEKKRLEEPREEDTWSSDSGDTFDELTYDEEELNEAEVYYSKKMPGDENKLYYNPWKNEASLTIYLTNVDEIPTEENESELAVSARLEKFTQVETLNEEERNEKKKIVGLEIVESKENCGNWSDYEEESEDDAYDSGYSHNYHLGAGEAWCDLTEEEEYGIKERECMYLLENILADPEEENHLNERLQLPLRNEEQGRQIEEEAYTIDDYFEIEAEE</sequence>
<keyword evidence="3" id="KW-1185">Reference proteome</keyword>
<evidence type="ECO:0000313" key="2">
    <source>
        <dbReference type="EMBL" id="CAG8477032.1"/>
    </source>
</evidence>
<accession>A0A9N8W7K3</accession>
<dbReference type="AlphaFoldDB" id="A0A9N8W7K3"/>